<reference evidence="7" key="1">
    <citation type="submission" date="2019-02" db="EMBL/GenBank/DDBJ databases">
        <authorList>
            <person name="Gruber-Vodicka R. H."/>
            <person name="Seah K. B. B."/>
        </authorList>
    </citation>
    <scope>NUCLEOTIDE SEQUENCE</scope>
    <source>
        <strain evidence="8">BECK_BZ163</strain>
        <strain evidence="9">BECK_BZ164</strain>
        <strain evidence="7">BECK_BZ165</strain>
    </source>
</reference>
<dbReference type="Gene3D" id="1.25.40.10">
    <property type="entry name" value="Tetratricopeptide repeat domain"/>
    <property type="match status" value="1"/>
</dbReference>
<evidence type="ECO:0000313" key="8">
    <source>
        <dbReference type="EMBL" id="VFJ48931.1"/>
    </source>
</evidence>
<dbReference type="EMBL" id="CAADFL010000063">
    <property type="protein sequence ID" value="VFK08234.1"/>
    <property type="molecule type" value="Genomic_DNA"/>
</dbReference>
<feature type="domain" description="Novel STAND NTPase 5" evidence="6">
    <location>
        <begin position="372"/>
        <end position="512"/>
    </location>
</feature>
<dbReference type="InterPro" id="IPR050884">
    <property type="entry name" value="CNP_phosphodiesterase-III"/>
</dbReference>
<protein>
    <submittedName>
        <fullName evidence="7">Calcineurin-like phosphoesterase</fullName>
    </submittedName>
</protein>
<proteinExistence type="inferred from homology"/>
<dbReference type="Pfam" id="PF00149">
    <property type="entry name" value="Metallophos"/>
    <property type="match status" value="1"/>
</dbReference>
<evidence type="ECO:0000259" key="5">
    <source>
        <dbReference type="Pfam" id="PF00149"/>
    </source>
</evidence>
<dbReference type="InterPro" id="IPR004843">
    <property type="entry name" value="Calcineurin-like_PHP"/>
</dbReference>
<dbReference type="GO" id="GO:0016787">
    <property type="term" value="F:hydrolase activity"/>
    <property type="evidence" value="ECO:0007669"/>
    <property type="project" value="UniProtKB-KW"/>
</dbReference>
<dbReference type="AlphaFoldDB" id="A0A450S5C1"/>
<gene>
    <name evidence="8" type="ORF">BECKFM1743A_GA0114220_1006413</name>
    <name evidence="9" type="ORF">BECKFM1743B_GA0114221_1006312</name>
    <name evidence="7" type="ORF">BECKFM1743C_GA0114222_100415</name>
</gene>
<name>A0A450S5C1_9GAMM</name>
<dbReference type="InterPro" id="IPR029052">
    <property type="entry name" value="Metallo-depent_PP-like"/>
</dbReference>
<evidence type="ECO:0000256" key="3">
    <source>
        <dbReference type="ARBA" id="ARBA00023004"/>
    </source>
</evidence>
<accession>A0A450S5C1</accession>
<dbReference type="InterPro" id="IPR057574">
    <property type="entry name" value="nSTAND_NTPase5_dom"/>
</dbReference>
<dbReference type="GO" id="GO:0046872">
    <property type="term" value="F:metal ion binding"/>
    <property type="evidence" value="ECO:0007669"/>
    <property type="project" value="UniProtKB-KW"/>
</dbReference>
<keyword evidence="2" id="KW-0378">Hydrolase</keyword>
<evidence type="ECO:0000259" key="6">
    <source>
        <dbReference type="Pfam" id="PF25199"/>
    </source>
</evidence>
<dbReference type="Gene3D" id="3.60.21.10">
    <property type="match status" value="1"/>
</dbReference>
<dbReference type="PANTHER" id="PTHR42988">
    <property type="entry name" value="PHOSPHOHYDROLASE"/>
    <property type="match status" value="1"/>
</dbReference>
<dbReference type="SUPFAM" id="SSF48452">
    <property type="entry name" value="TPR-like"/>
    <property type="match status" value="1"/>
</dbReference>
<dbReference type="EMBL" id="CAADEZ010000064">
    <property type="protein sequence ID" value="VFJ48931.1"/>
    <property type="molecule type" value="Genomic_DNA"/>
</dbReference>
<dbReference type="PANTHER" id="PTHR42988:SF2">
    <property type="entry name" value="CYCLIC NUCLEOTIDE PHOSPHODIESTERASE CBUA0032-RELATED"/>
    <property type="match status" value="1"/>
</dbReference>
<organism evidence="7">
    <name type="scientific">Candidatus Kentrum sp. FM</name>
    <dbReference type="NCBI Taxonomy" id="2126340"/>
    <lineage>
        <taxon>Bacteria</taxon>
        <taxon>Pseudomonadati</taxon>
        <taxon>Pseudomonadota</taxon>
        <taxon>Gammaproteobacteria</taxon>
        <taxon>Candidatus Kentrum</taxon>
    </lineage>
</organism>
<keyword evidence="3" id="KW-0408">Iron</keyword>
<evidence type="ECO:0000313" key="9">
    <source>
        <dbReference type="EMBL" id="VFK08234.1"/>
    </source>
</evidence>
<evidence type="ECO:0000256" key="2">
    <source>
        <dbReference type="ARBA" id="ARBA00022801"/>
    </source>
</evidence>
<dbReference type="InterPro" id="IPR011990">
    <property type="entry name" value="TPR-like_helical_dom_sf"/>
</dbReference>
<dbReference type="EMBL" id="CAADFA010000041">
    <property type="protein sequence ID" value="VFJ47086.1"/>
    <property type="molecule type" value="Genomic_DNA"/>
</dbReference>
<evidence type="ECO:0000256" key="1">
    <source>
        <dbReference type="ARBA" id="ARBA00022723"/>
    </source>
</evidence>
<keyword evidence="1" id="KW-0479">Metal-binding</keyword>
<dbReference type="Pfam" id="PF25199">
    <property type="entry name" value="nSTAND_NTPase5"/>
    <property type="match status" value="1"/>
</dbReference>
<comment type="similarity">
    <text evidence="4">Belongs to the cyclic nucleotide phosphodiesterase class-III family.</text>
</comment>
<dbReference type="SUPFAM" id="SSF56300">
    <property type="entry name" value="Metallo-dependent phosphatases"/>
    <property type="match status" value="1"/>
</dbReference>
<evidence type="ECO:0000313" key="7">
    <source>
        <dbReference type="EMBL" id="VFJ47086.1"/>
    </source>
</evidence>
<feature type="domain" description="Calcineurin-like phosphoesterase" evidence="5">
    <location>
        <begin position="5"/>
        <end position="238"/>
    </location>
</feature>
<sequence>MTPIRWLHLSDFHTGKDEHGQRQLFASILKHMDQRIAEQGAPDFVFITGDIAQSAKPEQYNQFAMDFLAGLEDKAGEGRILMVPGNHDVDQNQQKFISRDKIRQSTEFFDPTPRGLAEREHLLPRFQAYRDCEWLVVGEDWLASEAGCLLRIFELNDIQVGVLGLDTAWLSEGGKSDERELTPGKPLVEAGLAAIAEAEIKIVLGHHPLDWLHPEDRKPIEALLGQHRVIYLHGHMHRNDAGFGYGAGNLFLTLQSGAGFLTREDEKWVNRLLWAELDRENQRIALEPYQWSKRHQQWKLDFEAFSDDYRQPGTDRWRFPLPGTLIPQAGKPGPSPAKPPERKFKAPLGWELVDQAYLASLDTHPEEAVILGYFDGRQPNWGLALCPQVPRRAVVGQLAGRILAGAGNGHPTVNLLLGAGGEGKTTAFFQIIEQVLRADDSWRVLRRRGENAELSRKWVDELPRRDGQHWLIASDDADQIAEDVYHLVTGLQTKGRGDVHFLLSARHTEWRDTNILQHRWEALPGYREQHLRGLDEADAREIVAAWGEYRERGLGKLAGLSPEEAARRLVEASRLEVSPDEGAFLGALLRLRLGDEFRGHVKKLLDRLRDREILPGKRETLLDAFAYVAAMHAENQPFLSKLVLAHALGVETRELRSKVLWPLGEEAAADVAGEMVFTRHRAIAEAALDILRNTLYYAIEPDELYEGLVTTAEELSQKGHFIPPNIKHWRYLSDHFFAKGEPALAIKLARALVRAAPTDSYFRVKLSQLLRRAGQPEQSLKVFRDAPQPDDDRAFFHEWATAEGNEGNHAIAVWLDAVALADATARRPPDNRQTALYLAGLGLACRELFRAYNTPVFMGGCGAAGDLGLRLPYLNPPTKRYLSEHQAAARAEGVGEADPATALKRIRAAAMAAHRQREGDLQDWVQPAEGLTFQGLESLFGIQTGRGSDPGPS</sequence>
<evidence type="ECO:0000256" key="4">
    <source>
        <dbReference type="ARBA" id="ARBA00025742"/>
    </source>
</evidence>